<dbReference type="SUPFAM" id="SSF51735">
    <property type="entry name" value="NAD(P)-binding Rossmann-fold domains"/>
    <property type="match status" value="1"/>
</dbReference>
<dbReference type="PRINTS" id="PR00080">
    <property type="entry name" value="SDRFAMILY"/>
</dbReference>
<dbReference type="Proteomes" id="UP000644727">
    <property type="component" value="Unassembled WGS sequence"/>
</dbReference>
<organism evidence="3 4">
    <name type="scientific">Brachybacterium epidermidis</name>
    <dbReference type="NCBI Taxonomy" id="2781983"/>
    <lineage>
        <taxon>Bacteria</taxon>
        <taxon>Bacillati</taxon>
        <taxon>Actinomycetota</taxon>
        <taxon>Actinomycetes</taxon>
        <taxon>Micrococcales</taxon>
        <taxon>Dermabacteraceae</taxon>
        <taxon>Brachybacterium</taxon>
    </lineage>
</organism>
<comment type="caution">
    <text evidence="3">The sequence shown here is derived from an EMBL/GenBank/DDBJ whole genome shotgun (WGS) entry which is preliminary data.</text>
</comment>
<dbReference type="InterPro" id="IPR036291">
    <property type="entry name" value="NAD(P)-bd_dom_sf"/>
</dbReference>
<dbReference type="CDD" id="cd05233">
    <property type="entry name" value="SDR_c"/>
    <property type="match status" value="1"/>
</dbReference>
<evidence type="ECO:0000256" key="2">
    <source>
        <dbReference type="ARBA" id="ARBA00023002"/>
    </source>
</evidence>
<sequence>MTRTPTDDSISFTDPYRGLAVVVTGGGSGIGCATSARFLALGAKVAVIDLDPSGAPEGSVRVRADIADRAQVEQAVAECAQQLGGIDVVVNNAGISAVGDVTANDDEEWARVLSINVTAIARVSAAALPHLRRSGCASIVNMSSIAATAGLQERVLYSATKGAVQAMTMAMATDHLGDAIRVNCVNPGTVATEFVDRMLQKFPDPVAERKALDARQPTGRMVTPEEVAETVVFLASPLNTSTTGTSVAVDGGMQGLRARPR</sequence>
<comment type="similarity">
    <text evidence="1">Belongs to the short-chain dehydrogenases/reductases (SDR) family.</text>
</comment>
<evidence type="ECO:0000256" key="1">
    <source>
        <dbReference type="ARBA" id="ARBA00006484"/>
    </source>
</evidence>
<dbReference type="InterPro" id="IPR020904">
    <property type="entry name" value="Sc_DH/Rdtase_CS"/>
</dbReference>
<gene>
    <name evidence="3" type="ORF">IOE58_08890</name>
</gene>
<accession>A0ABR9W1I3</accession>
<proteinExistence type="inferred from homology"/>
<name>A0ABR9W1I3_9MICO</name>
<protein>
    <submittedName>
        <fullName evidence="3">SDR family oxidoreductase</fullName>
    </submittedName>
</protein>
<dbReference type="Gene3D" id="3.40.50.720">
    <property type="entry name" value="NAD(P)-binding Rossmann-like Domain"/>
    <property type="match status" value="1"/>
</dbReference>
<dbReference type="EMBL" id="JADEYR010000008">
    <property type="protein sequence ID" value="MBE9404294.1"/>
    <property type="molecule type" value="Genomic_DNA"/>
</dbReference>
<dbReference type="PRINTS" id="PR00081">
    <property type="entry name" value="GDHRDH"/>
</dbReference>
<dbReference type="Pfam" id="PF13561">
    <property type="entry name" value="adh_short_C2"/>
    <property type="match status" value="1"/>
</dbReference>
<dbReference type="PANTHER" id="PTHR24321:SF8">
    <property type="entry name" value="ESTRADIOL 17-BETA-DEHYDROGENASE 8-RELATED"/>
    <property type="match status" value="1"/>
</dbReference>
<dbReference type="InterPro" id="IPR002347">
    <property type="entry name" value="SDR_fam"/>
</dbReference>
<evidence type="ECO:0000313" key="4">
    <source>
        <dbReference type="Proteomes" id="UP000644727"/>
    </source>
</evidence>
<dbReference type="PROSITE" id="PS51257">
    <property type="entry name" value="PROKAR_LIPOPROTEIN"/>
    <property type="match status" value="1"/>
</dbReference>
<reference evidence="3 4" key="1">
    <citation type="submission" date="2020-10" db="EMBL/GenBank/DDBJ databases">
        <title>Draft genome and description of Brachybacterium epidermidis sp nov.</title>
        <authorList>
            <person name="Boxberger M."/>
            <person name="La Scola B."/>
        </authorList>
    </citation>
    <scope>NUCLEOTIDE SEQUENCE [LARGE SCALE GENOMIC DNA]</scope>
    <source>
        <strain evidence="3 4">Marseille-Q2903</strain>
    </source>
</reference>
<evidence type="ECO:0000313" key="3">
    <source>
        <dbReference type="EMBL" id="MBE9404294.1"/>
    </source>
</evidence>
<dbReference type="PANTHER" id="PTHR24321">
    <property type="entry name" value="DEHYDROGENASES, SHORT CHAIN"/>
    <property type="match status" value="1"/>
</dbReference>
<keyword evidence="2" id="KW-0560">Oxidoreductase</keyword>
<dbReference type="PROSITE" id="PS00061">
    <property type="entry name" value="ADH_SHORT"/>
    <property type="match status" value="1"/>
</dbReference>
<keyword evidence="4" id="KW-1185">Reference proteome</keyword>
<dbReference type="RefSeq" id="WP_193866039.1">
    <property type="nucleotide sequence ID" value="NZ_JADEYR010000008.1"/>
</dbReference>